<organism evidence="1">
    <name type="scientific">marine sediment metagenome</name>
    <dbReference type="NCBI Taxonomy" id="412755"/>
    <lineage>
        <taxon>unclassified sequences</taxon>
        <taxon>metagenomes</taxon>
        <taxon>ecological metagenomes</taxon>
    </lineage>
</organism>
<accession>X0WJ06</accession>
<dbReference type="AlphaFoldDB" id="X0WJ06"/>
<gene>
    <name evidence="1" type="ORF">S01H1_51605</name>
</gene>
<sequence length="41" mass="4701">MSEAPSDYAALLRSVRDTENLKLEIHQLKNQLKTAQSRIMT</sequence>
<protein>
    <submittedName>
        <fullName evidence="1">Uncharacterized protein</fullName>
    </submittedName>
</protein>
<evidence type="ECO:0000313" key="1">
    <source>
        <dbReference type="EMBL" id="GAG24458.1"/>
    </source>
</evidence>
<feature type="non-terminal residue" evidence="1">
    <location>
        <position position="41"/>
    </location>
</feature>
<comment type="caution">
    <text evidence="1">The sequence shown here is derived from an EMBL/GenBank/DDBJ whole genome shotgun (WGS) entry which is preliminary data.</text>
</comment>
<dbReference type="EMBL" id="BARS01033304">
    <property type="protein sequence ID" value="GAG24458.1"/>
    <property type="molecule type" value="Genomic_DNA"/>
</dbReference>
<proteinExistence type="predicted"/>
<name>X0WJ06_9ZZZZ</name>
<reference evidence="1" key="1">
    <citation type="journal article" date="2014" name="Front. Microbiol.">
        <title>High frequency of phylogenetically diverse reductive dehalogenase-homologous genes in deep subseafloor sedimentary metagenomes.</title>
        <authorList>
            <person name="Kawai M."/>
            <person name="Futagami T."/>
            <person name="Toyoda A."/>
            <person name="Takaki Y."/>
            <person name="Nishi S."/>
            <person name="Hori S."/>
            <person name="Arai W."/>
            <person name="Tsubouchi T."/>
            <person name="Morono Y."/>
            <person name="Uchiyama I."/>
            <person name="Ito T."/>
            <person name="Fujiyama A."/>
            <person name="Inagaki F."/>
            <person name="Takami H."/>
        </authorList>
    </citation>
    <scope>NUCLEOTIDE SEQUENCE</scope>
    <source>
        <strain evidence="1">Expedition CK06-06</strain>
    </source>
</reference>